<accession>A0AA37SF04</accession>
<dbReference type="InterPro" id="IPR001638">
    <property type="entry name" value="Solute-binding_3/MltF_N"/>
</dbReference>
<dbReference type="SUPFAM" id="SSF53850">
    <property type="entry name" value="Periplasmic binding protein-like II"/>
    <property type="match status" value="1"/>
</dbReference>
<keyword evidence="5" id="KW-1185">Reference proteome</keyword>
<evidence type="ECO:0000313" key="4">
    <source>
        <dbReference type="EMBL" id="GLQ33302.1"/>
    </source>
</evidence>
<keyword evidence="2" id="KW-0732">Signal</keyword>
<dbReference type="Pfam" id="PF00497">
    <property type="entry name" value="SBP_bac_3"/>
    <property type="match status" value="1"/>
</dbReference>
<gene>
    <name evidence="4" type="ORF">GCM10007876_37820</name>
</gene>
<protein>
    <recommendedName>
        <fullName evidence="3">Solute-binding protein family 3/N-terminal domain-containing protein</fullName>
    </recommendedName>
</protein>
<reference evidence="4" key="2">
    <citation type="submission" date="2023-01" db="EMBL/GenBank/DDBJ databases">
        <title>Draft genome sequence of Litoribrevibacter albus strain NBRC 110071.</title>
        <authorList>
            <person name="Sun Q."/>
            <person name="Mori K."/>
        </authorList>
    </citation>
    <scope>NUCLEOTIDE SEQUENCE</scope>
    <source>
        <strain evidence="4">NBRC 110071</strain>
    </source>
</reference>
<name>A0AA37SF04_9GAMM</name>
<proteinExistence type="inferred from homology"/>
<evidence type="ECO:0000313" key="5">
    <source>
        <dbReference type="Proteomes" id="UP001161389"/>
    </source>
</evidence>
<dbReference type="Gene3D" id="3.40.190.10">
    <property type="entry name" value="Periplasmic binding protein-like II"/>
    <property type="match status" value="2"/>
</dbReference>
<evidence type="ECO:0000259" key="3">
    <source>
        <dbReference type="SMART" id="SM00062"/>
    </source>
</evidence>
<organism evidence="4 5">
    <name type="scientific">Litoribrevibacter albus</name>
    <dbReference type="NCBI Taxonomy" id="1473156"/>
    <lineage>
        <taxon>Bacteria</taxon>
        <taxon>Pseudomonadati</taxon>
        <taxon>Pseudomonadota</taxon>
        <taxon>Gammaproteobacteria</taxon>
        <taxon>Oceanospirillales</taxon>
        <taxon>Oceanospirillaceae</taxon>
        <taxon>Litoribrevibacter</taxon>
    </lineage>
</organism>
<dbReference type="AlphaFoldDB" id="A0AA37SF04"/>
<comment type="similarity">
    <text evidence="1">Belongs to the bacterial solute-binding protein 3 family.</text>
</comment>
<dbReference type="PANTHER" id="PTHR35936:SF25">
    <property type="entry name" value="ABC TRANSPORTER SUBSTRATE-BINDING PROTEIN"/>
    <property type="match status" value="1"/>
</dbReference>
<evidence type="ECO:0000256" key="2">
    <source>
        <dbReference type="ARBA" id="ARBA00022729"/>
    </source>
</evidence>
<reference evidence="4" key="1">
    <citation type="journal article" date="2014" name="Int. J. Syst. Evol. Microbiol.">
        <title>Complete genome sequence of Corynebacterium casei LMG S-19264T (=DSM 44701T), isolated from a smear-ripened cheese.</title>
        <authorList>
            <consortium name="US DOE Joint Genome Institute (JGI-PGF)"/>
            <person name="Walter F."/>
            <person name="Albersmeier A."/>
            <person name="Kalinowski J."/>
            <person name="Ruckert C."/>
        </authorList>
    </citation>
    <scope>NUCLEOTIDE SEQUENCE</scope>
    <source>
        <strain evidence="4">NBRC 110071</strain>
    </source>
</reference>
<dbReference type="Proteomes" id="UP001161389">
    <property type="component" value="Unassembled WGS sequence"/>
</dbReference>
<sequence length="249" mass="29084">MEKRVTVATSTHNPPFNFDKPNAKLLLQEILPPGQDSERLQGYSLDILRESFHEMGYTIELHVYPWPRAFDEVKKGNLDILFPTGFNEERTQFFQYSHEPINHVEFLIYVKPSSTLVWNGLDSLDGLLIGVLRGWNYGPKWQTRDRIVKYEINEILQGFYMLDHGHVDGLAGYKLNFDYALKQANKKQRFKQLPVFDSTDEYAVTAKNHPHGKQLLTDFDEGKRRIIENGTFLRITNKWQGTEEAHIRK</sequence>
<feature type="domain" description="Solute-binding protein family 3/N-terminal" evidence="3">
    <location>
        <begin position="4"/>
        <end position="243"/>
    </location>
</feature>
<dbReference type="EMBL" id="BSNM01000026">
    <property type="protein sequence ID" value="GLQ33302.1"/>
    <property type="molecule type" value="Genomic_DNA"/>
</dbReference>
<dbReference type="SMART" id="SM00062">
    <property type="entry name" value="PBPb"/>
    <property type="match status" value="1"/>
</dbReference>
<dbReference type="PANTHER" id="PTHR35936">
    <property type="entry name" value="MEMBRANE-BOUND LYTIC MUREIN TRANSGLYCOSYLASE F"/>
    <property type="match status" value="1"/>
</dbReference>
<comment type="caution">
    <text evidence="4">The sequence shown here is derived from an EMBL/GenBank/DDBJ whole genome shotgun (WGS) entry which is preliminary data.</text>
</comment>
<evidence type="ECO:0000256" key="1">
    <source>
        <dbReference type="ARBA" id="ARBA00010333"/>
    </source>
</evidence>